<sequence length="83" mass="9373">MDSTSKDVTLKDTTINADNEDPVSNDIDQLTQVISTVLNETNERQLEILKKFESKIDGMLKRMSELERVVDNLVTKATDEMNG</sequence>
<dbReference type="Proteomes" id="UP000095286">
    <property type="component" value="Unplaced"/>
</dbReference>
<proteinExistence type="predicted"/>
<evidence type="ECO:0000313" key="1">
    <source>
        <dbReference type="Proteomes" id="UP000095286"/>
    </source>
</evidence>
<organism evidence="1 2">
    <name type="scientific">Rhabditophanes sp. KR3021</name>
    <dbReference type="NCBI Taxonomy" id="114890"/>
    <lineage>
        <taxon>Eukaryota</taxon>
        <taxon>Metazoa</taxon>
        <taxon>Ecdysozoa</taxon>
        <taxon>Nematoda</taxon>
        <taxon>Chromadorea</taxon>
        <taxon>Rhabditida</taxon>
        <taxon>Tylenchina</taxon>
        <taxon>Panagrolaimomorpha</taxon>
        <taxon>Strongyloidoidea</taxon>
        <taxon>Alloionematidae</taxon>
        <taxon>Rhabditophanes</taxon>
    </lineage>
</organism>
<dbReference type="WBParaSite" id="RSKR_0000906600.1">
    <property type="protein sequence ID" value="RSKR_0000906600.1"/>
    <property type="gene ID" value="RSKR_0000906600"/>
</dbReference>
<name>A0AC35UAP1_9BILA</name>
<evidence type="ECO:0000313" key="2">
    <source>
        <dbReference type="WBParaSite" id="RSKR_0000906600.1"/>
    </source>
</evidence>
<protein>
    <submittedName>
        <fullName evidence="2">Heat shock factor binding protein 1</fullName>
    </submittedName>
</protein>
<reference evidence="2" key="1">
    <citation type="submission" date="2016-11" db="UniProtKB">
        <authorList>
            <consortium name="WormBaseParasite"/>
        </authorList>
    </citation>
    <scope>IDENTIFICATION</scope>
    <source>
        <strain evidence="2">KR3021</strain>
    </source>
</reference>
<accession>A0AC35UAP1</accession>